<evidence type="ECO:0000313" key="1">
    <source>
        <dbReference type="EMBL" id="MFC3025423.1"/>
    </source>
</evidence>
<keyword evidence="2" id="KW-1185">Reference proteome</keyword>
<comment type="caution">
    <text evidence="1">The sequence shown here is derived from an EMBL/GenBank/DDBJ whole genome shotgun (WGS) entry which is preliminary data.</text>
</comment>
<accession>A0ABV7CCR1</accession>
<dbReference type="RefSeq" id="WP_123016260.1">
    <property type="nucleotide sequence ID" value="NZ_AP024911.1"/>
</dbReference>
<reference evidence="2" key="1">
    <citation type="journal article" date="2019" name="Int. J. Syst. Evol. Microbiol.">
        <title>The Global Catalogue of Microorganisms (GCM) 10K type strain sequencing project: providing services to taxonomists for standard genome sequencing and annotation.</title>
        <authorList>
            <consortium name="The Broad Institute Genomics Platform"/>
            <consortium name="The Broad Institute Genome Sequencing Center for Infectious Disease"/>
            <person name="Wu L."/>
            <person name="Ma J."/>
        </authorList>
    </citation>
    <scope>NUCLEOTIDE SEQUENCE [LARGE SCALE GENOMIC DNA]</scope>
    <source>
        <strain evidence="2">KCTC 62784</strain>
    </source>
</reference>
<dbReference type="EMBL" id="JBHRSE010000119">
    <property type="protein sequence ID" value="MFC3025423.1"/>
    <property type="molecule type" value="Genomic_DNA"/>
</dbReference>
<dbReference type="Proteomes" id="UP001595384">
    <property type="component" value="Unassembled WGS sequence"/>
</dbReference>
<organism evidence="1 2">
    <name type="scientific">Vibrio zhugei</name>
    <dbReference type="NCBI Taxonomy" id="2479546"/>
    <lineage>
        <taxon>Bacteria</taxon>
        <taxon>Pseudomonadati</taxon>
        <taxon>Pseudomonadota</taxon>
        <taxon>Gammaproteobacteria</taxon>
        <taxon>Vibrionales</taxon>
        <taxon>Vibrionaceae</taxon>
        <taxon>Vibrio</taxon>
    </lineage>
</organism>
<protein>
    <submittedName>
        <fullName evidence="1">Trp operon leader peptide</fullName>
    </submittedName>
</protein>
<proteinExistence type="predicted"/>
<sequence>MLQEFNPTHKVKPAMATKQSVRWQRWPIMFWAEVYAS</sequence>
<name>A0ABV7CCR1_9VIBR</name>
<gene>
    <name evidence="1" type="ORF">ACFODT_16600</name>
</gene>
<evidence type="ECO:0000313" key="2">
    <source>
        <dbReference type="Proteomes" id="UP001595384"/>
    </source>
</evidence>